<dbReference type="GO" id="GO:0035250">
    <property type="term" value="F:UDP-galactosyltransferase activity"/>
    <property type="evidence" value="ECO:0000318"/>
    <property type="project" value="GO_Central"/>
</dbReference>
<evidence type="ECO:0000313" key="12">
    <source>
        <dbReference type="EMBL" id="PNR50677.1"/>
    </source>
</evidence>
<evidence type="ECO:0000259" key="11">
    <source>
        <dbReference type="Pfam" id="PF00534"/>
    </source>
</evidence>
<comment type="catalytic activity">
    <reaction evidence="10">
        <text>a 1,2-diacyl-3-O-(beta-D-galactosyl)-sn-glycerol + UDP-alpha-D-galactose = a 1,2-diacyl-3-O-[alpha-D-galactosyl-(1-&gt;6)-beta-D-galactosyl]-sn-glycerol + UDP + H(+)</text>
        <dbReference type="Rhea" id="RHEA:10520"/>
        <dbReference type="ChEBI" id="CHEBI:15378"/>
        <dbReference type="ChEBI" id="CHEBI:17615"/>
        <dbReference type="ChEBI" id="CHEBI:28396"/>
        <dbReference type="ChEBI" id="CHEBI:58223"/>
        <dbReference type="ChEBI" id="CHEBI:66914"/>
        <dbReference type="EC" id="2.4.1.241"/>
    </reaction>
</comment>
<dbReference type="Pfam" id="PF00534">
    <property type="entry name" value="Glycos_transf_1"/>
    <property type="match status" value="1"/>
</dbReference>
<dbReference type="EnsemblPlants" id="Pp3c7_3610V3.2">
    <property type="protein sequence ID" value="Pp3c7_3610V3.2"/>
    <property type="gene ID" value="Pp3c7_3610"/>
</dbReference>
<dbReference type="EMBL" id="ABEU02000007">
    <property type="protein sequence ID" value="PNR50677.1"/>
    <property type="molecule type" value="Genomic_DNA"/>
</dbReference>
<dbReference type="Proteomes" id="UP000006727">
    <property type="component" value="Chromosome 7"/>
</dbReference>
<evidence type="ECO:0000256" key="9">
    <source>
        <dbReference type="ARBA" id="ARBA00024055"/>
    </source>
</evidence>
<evidence type="ECO:0000256" key="4">
    <source>
        <dbReference type="ARBA" id="ARBA00022676"/>
    </source>
</evidence>
<protein>
    <recommendedName>
        <fullName evidence="9">digalactosyldiacylglycerol synthase</fullName>
        <ecNumber evidence="9">2.4.1.241</ecNumber>
    </recommendedName>
</protein>
<dbReference type="SUPFAM" id="SSF53756">
    <property type="entry name" value="UDP-Glycosyltransferase/glycogen phosphorylase"/>
    <property type="match status" value="1"/>
</dbReference>
<dbReference type="InterPro" id="IPR044525">
    <property type="entry name" value="DGDG1/2"/>
</dbReference>
<dbReference type="GO" id="GO:0009707">
    <property type="term" value="C:chloroplast outer membrane"/>
    <property type="evidence" value="ECO:0000318"/>
    <property type="project" value="GO_Central"/>
</dbReference>
<dbReference type="STRING" id="3218.A0A2K1KA79"/>
<evidence type="ECO:0000313" key="14">
    <source>
        <dbReference type="Proteomes" id="UP000006727"/>
    </source>
</evidence>
<dbReference type="PANTHER" id="PTHR46132:SF1">
    <property type="entry name" value="DIGALACTOSYLDIACYLGLYCEROL SYNTHASE 2, CHLOROPLASTIC"/>
    <property type="match status" value="1"/>
</dbReference>
<dbReference type="Gene3D" id="3.40.50.2000">
    <property type="entry name" value="Glycogen Phosphorylase B"/>
    <property type="match status" value="1"/>
</dbReference>
<accession>A0A2K1KA79</accession>
<dbReference type="CDD" id="cd01635">
    <property type="entry name" value="Glycosyltransferase_GTB-type"/>
    <property type="match status" value="1"/>
</dbReference>
<evidence type="ECO:0000256" key="8">
    <source>
        <dbReference type="ARBA" id="ARBA00024013"/>
    </source>
</evidence>
<comment type="subcellular location">
    <subcellularLocation>
        <location evidence="8">Plastid</location>
        <location evidence="8">Chloroplast outer membrane</location>
    </subcellularLocation>
</comment>
<dbReference type="OrthoDB" id="44480at2759"/>
<evidence type="ECO:0000256" key="10">
    <source>
        <dbReference type="ARBA" id="ARBA00048651"/>
    </source>
</evidence>
<keyword evidence="2" id="KW-0150">Chloroplast</keyword>
<evidence type="ECO:0000256" key="2">
    <source>
        <dbReference type="ARBA" id="ARBA00022528"/>
    </source>
</evidence>
<dbReference type="PANTHER" id="PTHR46132">
    <property type="entry name" value="DIGALACTOSYLDIACYLGLYCEROL SYNTHASE 2, CHLOROPLASTIC"/>
    <property type="match status" value="1"/>
</dbReference>
<dbReference type="InterPro" id="IPR001296">
    <property type="entry name" value="Glyco_trans_1"/>
</dbReference>
<dbReference type="GO" id="GO:0046481">
    <property type="term" value="F:digalactosyldiacylglycerol synthase activity"/>
    <property type="evidence" value="ECO:0007669"/>
    <property type="project" value="UniProtKB-EC"/>
</dbReference>
<reference evidence="13" key="3">
    <citation type="submission" date="2020-12" db="UniProtKB">
        <authorList>
            <consortium name="EnsemblPlants"/>
        </authorList>
    </citation>
    <scope>IDENTIFICATION</scope>
</reference>
<evidence type="ECO:0000256" key="7">
    <source>
        <dbReference type="ARBA" id="ARBA00023136"/>
    </source>
</evidence>
<evidence type="ECO:0000313" key="13">
    <source>
        <dbReference type="EnsemblPlants" id="Pp3c7_3610V3.1"/>
    </source>
</evidence>
<evidence type="ECO:0000256" key="1">
    <source>
        <dbReference type="ARBA" id="ARBA00009481"/>
    </source>
</evidence>
<dbReference type="PaxDb" id="3218-PP1S136_42V6.1"/>
<dbReference type="GeneID" id="112284585"/>
<dbReference type="FunFam" id="3.40.50.2000:FF:000067">
    <property type="entry name" value="Digalactosyldiacylglycerol synthase 1, chloroplastic"/>
    <property type="match status" value="1"/>
</dbReference>
<keyword evidence="6" id="KW-1002">Plastid outer membrane</keyword>
<gene>
    <name evidence="13" type="primary">LOC112284585</name>
    <name evidence="12" type="ORF">PHYPA_009863</name>
</gene>
<evidence type="ECO:0000256" key="6">
    <source>
        <dbReference type="ARBA" id="ARBA00022805"/>
    </source>
</evidence>
<organism evidence="12">
    <name type="scientific">Physcomitrium patens</name>
    <name type="common">Spreading-leaved earth moss</name>
    <name type="synonym">Physcomitrella patens</name>
    <dbReference type="NCBI Taxonomy" id="3218"/>
    <lineage>
        <taxon>Eukaryota</taxon>
        <taxon>Viridiplantae</taxon>
        <taxon>Streptophyta</taxon>
        <taxon>Embryophyta</taxon>
        <taxon>Bryophyta</taxon>
        <taxon>Bryophytina</taxon>
        <taxon>Bryopsida</taxon>
        <taxon>Funariidae</taxon>
        <taxon>Funariales</taxon>
        <taxon>Funariaceae</taxon>
        <taxon>Physcomitrium</taxon>
    </lineage>
</organism>
<feature type="domain" description="Glycosyl transferase family 1" evidence="11">
    <location>
        <begin position="543"/>
        <end position="676"/>
    </location>
</feature>
<dbReference type="RefSeq" id="XP_024380254.1">
    <property type="nucleotide sequence ID" value="XM_024524486.2"/>
</dbReference>
<dbReference type="Gramene" id="Pp3c7_3610V3.2">
    <property type="protein sequence ID" value="Pp3c7_3610V3.2"/>
    <property type="gene ID" value="Pp3c7_3610"/>
</dbReference>
<sequence>MAPSAGLESTSDGVLSFISKSLTEVQKSTKMDMRLIQSRVESFRESSKTPNVKNWKSPPLPNFSVKDNPLNLRVDDFDILKSLKPMIGRSWLDATMQERKSELWVVPRIDKARESGKSRDRGGAEQERDRRILFKPQGDRKTFRVSKNWEEPLKKVKQTVEESLRDLETTAAASKTPGEFFENVQKTEFFENVKKNLKFARASDVGTNTGSYGTDVAPLTIPELFEAVMRESEPLLDHLGIRKDVTKKFREVVTGPQALSGASVTQRALPVTVKESSAQDELDLRIASVIQSTGYKFKGGLLTEKQTLQPATKDLRRNIAIVTTASLPWMTGTAVNPLFRAAYLARSGEQKVNLLVPWLCKKDQVLVYPNQITFETPAEQERFVRKWVEDRVGFQCDFKLSFYPGKFSTEKRSILAAGDISQFIPNQEADVAVLEEPEHLNWYYHGRRWTDKFQHVVGVVHTNYLEYVKRERNGSVQAFLLKHVNNWVVRIYCNKVLRLSAATQDLPRSSVCNVHGVNPQFLRIGKGLAEIEGNEPKFSMGAYYLGKMVWGKGYRELVDLLVQNKEVLCNINLDIFGSGEDSDAVRDEAQQNGLALNFYPGRDHADASLHGYKVFINPSESDVVCTTTAEALAMGKIVVCADHPSNEFFMPFPNCYTYRTPEEFVEKVKLALSSEPLPLTPELQHLLSWEAATDRFIDSAGVKSLPPREARTIERKRKRRIPIEAAKGRTMSLSLALPKKTLSNMIDTGLAFSHYFLSGIEIARIAAGGLPGTMNIGEEYRKDLDLPPTPPRIVYGW</sequence>
<keyword evidence="3" id="KW-0934">Plastid</keyword>
<reference evidence="12 14" key="2">
    <citation type="journal article" date="2018" name="Plant J.">
        <title>The Physcomitrella patens chromosome-scale assembly reveals moss genome structure and evolution.</title>
        <authorList>
            <person name="Lang D."/>
            <person name="Ullrich K.K."/>
            <person name="Murat F."/>
            <person name="Fuchs J."/>
            <person name="Jenkins J."/>
            <person name="Haas F.B."/>
            <person name="Piednoel M."/>
            <person name="Gundlach H."/>
            <person name="Van Bel M."/>
            <person name="Meyberg R."/>
            <person name="Vives C."/>
            <person name="Morata J."/>
            <person name="Symeonidi A."/>
            <person name="Hiss M."/>
            <person name="Muchero W."/>
            <person name="Kamisugi Y."/>
            <person name="Saleh O."/>
            <person name="Blanc G."/>
            <person name="Decker E.L."/>
            <person name="van Gessel N."/>
            <person name="Grimwood J."/>
            <person name="Hayes R.D."/>
            <person name="Graham S.W."/>
            <person name="Gunter L.E."/>
            <person name="McDaniel S.F."/>
            <person name="Hoernstein S.N.W."/>
            <person name="Larsson A."/>
            <person name="Li F.W."/>
            <person name="Perroud P.F."/>
            <person name="Phillips J."/>
            <person name="Ranjan P."/>
            <person name="Rokshar D.S."/>
            <person name="Rothfels C.J."/>
            <person name="Schneider L."/>
            <person name="Shu S."/>
            <person name="Stevenson D.W."/>
            <person name="Thummler F."/>
            <person name="Tillich M."/>
            <person name="Villarreal Aguilar J.C."/>
            <person name="Widiez T."/>
            <person name="Wong G.K."/>
            <person name="Wymore A."/>
            <person name="Zhang Y."/>
            <person name="Zimmer A.D."/>
            <person name="Quatrano R.S."/>
            <person name="Mayer K.F.X."/>
            <person name="Goodstein D."/>
            <person name="Casacuberta J.M."/>
            <person name="Vandepoele K."/>
            <person name="Reski R."/>
            <person name="Cuming A.C."/>
            <person name="Tuskan G.A."/>
            <person name="Maumus F."/>
            <person name="Salse J."/>
            <person name="Schmutz J."/>
            <person name="Rensing S.A."/>
        </authorList>
    </citation>
    <scope>NUCLEOTIDE SEQUENCE [LARGE SCALE GENOMIC DNA]</scope>
    <source>
        <strain evidence="13 14">cv. Gransden 2004</strain>
    </source>
</reference>
<dbReference type="OMA" id="EDCHTEE"/>
<keyword evidence="7" id="KW-0472">Membrane</keyword>
<dbReference type="Gramene" id="Pp3c7_3610V3.1">
    <property type="protein sequence ID" value="Pp3c7_3610V3.1"/>
    <property type="gene ID" value="Pp3c7_3610"/>
</dbReference>
<dbReference type="EC" id="2.4.1.241" evidence="9"/>
<dbReference type="AlphaFoldDB" id="A0A2K1KA79"/>
<proteinExistence type="inferred from homology"/>
<dbReference type="KEGG" id="ppp:112284585"/>
<keyword evidence="4" id="KW-0328">Glycosyltransferase</keyword>
<dbReference type="GO" id="GO:0019375">
    <property type="term" value="P:galactolipid biosynthetic process"/>
    <property type="evidence" value="ECO:0000318"/>
    <property type="project" value="GO_Central"/>
</dbReference>
<dbReference type="EnsemblPlants" id="Pp3c7_3610V3.1">
    <property type="protein sequence ID" value="Pp3c7_3610V3.1"/>
    <property type="gene ID" value="Pp3c7_3610"/>
</dbReference>
<keyword evidence="5" id="KW-0808">Transferase</keyword>
<evidence type="ECO:0000256" key="3">
    <source>
        <dbReference type="ARBA" id="ARBA00022640"/>
    </source>
</evidence>
<comment type="similarity">
    <text evidence="1">Belongs to the glycosyltransferase group 1 family. Glycosyltransferase 4 subfamily.</text>
</comment>
<name>A0A2K1KA79_PHYPA</name>
<dbReference type="FunCoup" id="A0A2K1KA79">
    <property type="interactions" value="626"/>
</dbReference>
<evidence type="ECO:0000256" key="5">
    <source>
        <dbReference type="ARBA" id="ARBA00022679"/>
    </source>
</evidence>
<reference evidence="12 14" key="1">
    <citation type="journal article" date="2008" name="Science">
        <title>The Physcomitrella genome reveals evolutionary insights into the conquest of land by plants.</title>
        <authorList>
            <person name="Rensing S."/>
            <person name="Lang D."/>
            <person name="Zimmer A."/>
            <person name="Terry A."/>
            <person name="Salamov A."/>
            <person name="Shapiro H."/>
            <person name="Nishiyama T."/>
            <person name="Perroud P.-F."/>
            <person name="Lindquist E."/>
            <person name="Kamisugi Y."/>
            <person name="Tanahashi T."/>
            <person name="Sakakibara K."/>
            <person name="Fujita T."/>
            <person name="Oishi K."/>
            <person name="Shin-I T."/>
            <person name="Kuroki Y."/>
            <person name="Toyoda A."/>
            <person name="Suzuki Y."/>
            <person name="Hashimoto A."/>
            <person name="Yamaguchi K."/>
            <person name="Sugano A."/>
            <person name="Kohara Y."/>
            <person name="Fujiyama A."/>
            <person name="Anterola A."/>
            <person name="Aoki S."/>
            <person name="Ashton N."/>
            <person name="Barbazuk W.B."/>
            <person name="Barker E."/>
            <person name="Bennetzen J."/>
            <person name="Bezanilla M."/>
            <person name="Blankenship R."/>
            <person name="Cho S.H."/>
            <person name="Dutcher S."/>
            <person name="Estelle M."/>
            <person name="Fawcett J.A."/>
            <person name="Gundlach H."/>
            <person name="Hanada K."/>
            <person name="Heyl A."/>
            <person name="Hicks K.A."/>
            <person name="Hugh J."/>
            <person name="Lohr M."/>
            <person name="Mayer K."/>
            <person name="Melkozernov A."/>
            <person name="Murata T."/>
            <person name="Nelson D."/>
            <person name="Pils B."/>
            <person name="Prigge M."/>
            <person name="Reiss B."/>
            <person name="Renner T."/>
            <person name="Rombauts S."/>
            <person name="Rushton P."/>
            <person name="Sanderfoot A."/>
            <person name="Schween G."/>
            <person name="Shiu S.-H."/>
            <person name="Stueber K."/>
            <person name="Theodoulou F.L."/>
            <person name="Tu H."/>
            <person name="Van de Peer Y."/>
            <person name="Verrier P.J."/>
            <person name="Waters E."/>
            <person name="Wood A."/>
            <person name="Yang L."/>
            <person name="Cove D."/>
            <person name="Cuming A."/>
            <person name="Hasebe M."/>
            <person name="Lucas S."/>
            <person name="Mishler D.B."/>
            <person name="Reski R."/>
            <person name="Grigoriev I."/>
            <person name="Quatrano R.S."/>
            <person name="Boore J.L."/>
        </authorList>
    </citation>
    <scope>NUCLEOTIDE SEQUENCE [LARGE SCALE GENOMIC DNA]</scope>
    <source>
        <strain evidence="13 14">cv. Gransden 2004</strain>
    </source>
</reference>
<keyword evidence="14" id="KW-1185">Reference proteome</keyword>